<evidence type="ECO:0000256" key="1">
    <source>
        <dbReference type="ARBA" id="ARBA00022737"/>
    </source>
</evidence>
<dbReference type="PANTHER" id="PTHR47186:SF57">
    <property type="entry name" value="OS02G0478300 PROTEIN"/>
    <property type="match status" value="1"/>
</dbReference>
<dbReference type="InterPro" id="IPR055414">
    <property type="entry name" value="LRR_R13L4/SHOC2-like"/>
</dbReference>
<organism evidence="3">
    <name type="scientific">Arundo donax</name>
    <name type="common">Giant reed</name>
    <name type="synonym">Donax arundinaceus</name>
    <dbReference type="NCBI Taxonomy" id="35708"/>
    <lineage>
        <taxon>Eukaryota</taxon>
        <taxon>Viridiplantae</taxon>
        <taxon>Streptophyta</taxon>
        <taxon>Embryophyta</taxon>
        <taxon>Tracheophyta</taxon>
        <taxon>Spermatophyta</taxon>
        <taxon>Magnoliopsida</taxon>
        <taxon>Liliopsida</taxon>
        <taxon>Poales</taxon>
        <taxon>Poaceae</taxon>
        <taxon>PACMAD clade</taxon>
        <taxon>Arundinoideae</taxon>
        <taxon>Arundineae</taxon>
        <taxon>Arundo</taxon>
    </lineage>
</organism>
<reference evidence="3" key="2">
    <citation type="journal article" date="2015" name="Data Brief">
        <title>Shoot transcriptome of the giant reed, Arundo donax.</title>
        <authorList>
            <person name="Barrero R.A."/>
            <person name="Guerrero F.D."/>
            <person name="Moolhuijzen P."/>
            <person name="Goolsby J.A."/>
            <person name="Tidwell J."/>
            <person name="Bellgard S.E."/>
            <person name="Bellgard M.I."/>
        </authorList>
    </citation>
    <scope>NUCLEOTIDE SEQUENCE</scope>
    <source>
        <tissue evidence="3">Shoot tissue taken approximately 20 cm above the soil surface</tissue>
    </source>
</reference>
<evidence type="ECO:0000259" key="2">
    <source>
        <dbReference type="Pfam" id="PF23598"/>
    </source>
</evidence>
<name>A0A0A9EYT4_ARUDO</name>
<proteinExistence type="predicted"/>
<sequence>MEGPRNKPNTSTIQCADLGFLHASKFLRVIDIQGLELKKLPNEIGSMIHIRYLGLQCRHLEKLPNTIGNLVNLQSFILRSSSSGHSVLEVTSAFWKITTLRHVVAPLALPCSRDLGDLHSLQTLQAVQPRGWDGGNGNPLEKAANLRSLELSGLTAAHAGALEAALESLDLLVHLVLVGESLPSSVFTVPSLRRLQSLKLRGSVDSPEGPDGSAEDVRYIRPNLTRLSMWSTMVGQKFVDMLAELPSLAELTLMWDAYDGDRLAFGGSGFRSLQELKLGLPELEEWTVSAASMTGLARLTLFRCAKMRMLPEALAEMRELEEVVLYSMPDMVSRIKEGGGQDHHKVKHVPVIQTIW</sequence>
<dbReference type="Pfam" id="PF23598">
    <property type="entry name" value="LRR_14"/>
    <property type="match status" value="1"/>
</dbReference>
<keyword evidence="1" id="KW-0677">Repeat</keyword>
<dbReference type="SUPFAM" id="SSF52058">
    <property type="entry name" value="L domain-like"/>
    <property type="match status" value="1"/>
</dbReference>
<dbReference type="AlphaFoldDB" id="A0A0A9EYT4"/>
<dbReference type="PANTHER" id="PTHR47186">
    <property type="entry name" value="LEUCINE-RICH REPEAT-CONTAINING PROTEIN 57"/>
    <property type="match status" value="1"/>
</dbReference>
<dbReference type="EMBL" id="GBRH01192644">
    <property type="protein sequence ID" value="JAE05252.1"/>
    <property type="molecule type" value="Transcribed_RNA"/>
</dbReference>
<dbReference type="InterPro" id="IPR032675">
    <property type="entry name" value="LRR_dom_sf"/>
</dbReference>
<protein>
    <recommendedName>
        <fullName evidence="2">Disease resistance R13L4/SHOC-2-like LRR domain-containing protein</fullName>
    </recommendedName>
</protein>
<feature type="domain" description="Disease resistance R13L4/SHOC-2-like LRR" evidence="2">
    <location>
        <begin position="21"/>
        <end position="306"/>
    </location>
</feature>
<reference evidence="3" key="1">
    <citation type="submission" date="2014-09" db="EMBL/GenBank/DDBJ databases">
        <authorList>
            <person name="Magalhaes I.L.F."/>
            <person name="Oliveira U."/>
            <person name="Santos F.R."/>
            <person name="Vidigal T.H.D.A."/>
            <person name="Brescovit A.D."/>
            <person name="Santos A.J."/>
        </authorList>
    </citation>
    <scope>NUCLEOTIDE SEQUENCE</scope>
    <source>
        <tissue evidence="3">Shoot tissue taken approximately 20 cm above the soil surface</tissue>
    </source>
</reference>
<dbReference type="Gene3D" id="3.80.10.10">
    <property type="entry name" value="Ribonuclease Inhibitor"/>
    <property type="match status" value="1"/>
</dbReference>
<evidence type="ECO:0000313" key="3">
    <source>
        <dbReference type="EMBL" id="JAE05252.1"/>
    </source>
</evidence>
<accession>A0A0A9EYT4</accession>